<evidence type="ECO:0000313" key="13">
    <source>
        <dbReference type="EMBL" id="KWF67711.1"/>
    </source>
</evidence>
<evidence type="ECO:0000256" key="5">
    <source>
        <dbReference type="ARBA" id="ARBA00022692"/>
    </source>
</evidence>
<evidence type="ECO:0000256" key="2">
    <source>
        <dbReference type="ARBA" id="ARBA00011233"/>
    </source>
</evidence>
<dbReference type="GO" id="GO:0015288">
    <property type="term" value="F:porin activity"/>
    <property type="evidence" value="ECO:0007669"/>
    <property type="project" value="UniProtKB-KW"/>
</dbReference>
<sequence length="365" mass="38038">METTKKTLLALTACAIPAVSFAQSSVTMFGLMDAGISYVSNEGGHRSAKFDDNIFFPNLLGFEGKEDLGAGTRAIFRLVNQYSLANGAIIGGGLFGRTAYVGLQNDRYGTLTLGNQYEFMVDALAAGGNEVAQDLVGLYGFRNGPFDRLALPNNPTGAFDWDRVAGSNRVANSVKYTSPSLAGLTVGALYGFGNVAGSIGAANTVSVGASYDNGPFGAGAAYTNQKYGAANGSPATSVRNWGAGMHYTLGEVTAKALVTTVRNAANGAGIWSAEAGASWRPSPAWVIGAAYTYMKGNDTLDNAHAHQVLAAVQYWLSKRTMVYVAGVHQRANHGSRAQINGVMDPDGASGGALQSIARIGLSTRF</sequence>
<evidence type="ECO:0000256" key="1">
    <source>
        <dbReference type="ARBA" id="ARBA00004571"/>
    </source>
</evidence>
<evidence type="ECO:0000256" key="6">
    <source>
        <dbReference type="ARBA" id="ARBA00022729"/>
    </source>
</evidence>
<organism evidence="13 14">
    <name type="scientific">Burkholderia pseudomultivorans</name>
    <dbReference type="NCBI Taxonomy" id="1207504"/>
    <lineage>
        <taxon>Bacteria</taxon>
        <taxon>Pseudomonadati</taxon>
        <taxon>Pseudomonadota</taxon>
        <taxon>Betaproteobacteria</taxon>
        <taxon>Burkholderiales</taxon>
        <taxon>Burkholderiaceae</taxon>
        <taxon>Burkholderia</taxon>
        <taxon>Burkholderia cepacia complex</taxon>
    </lineage>
</organism>
<evidence type="ECO:0000256" key="3">
    <source>
        <dbReference type="ARBA" id="ARBA00022448"/>
    </source>
</evidence>
<accession>A0A132F2E7</accession>
<dbReference type="EMBL" id="LPJX01000029">
    <property type="protein sequence ID" value="KWF67711.1"/>
    <property type="molecule type" value="Genomic_DNA"/>
</dbReference>
<gene>
    <name evidence="13" type="ORF">WT57_16720</name>
</gene>
<dbReference type="SUPFAM" id="SSF56935">
    <property type="entry name" value="Porins"/>
    <property type="match status" value="1"/>
</dbReference>
<evidence type="ECO:0000256" key="4">
    <source>
        <dbReference type="ARBA" id="ARBA00022452"/>
    </source>
</evidence>
<feature type="chain" id="PRO_5007291311" evidence="11">
    <location>
        <begin position="23"/>
        <end position="365"/>
    </location>
</feature>
<evidence type="ECO:0000256" key="8">
    <source>
        <dbReference type="ARBA" id="ARBA00023114"/>
    </source>
</evidence>
<dbReference type="Proteomes" id="UP000061512">
    <property type="component" value="Unassembled WGS sequence"/>
</dbReference>
<protein>
    <submittedName>
        <fullName evidence="13">Porin</fullName>
    </submittedName>
</protein>
<keyword evidence="10" id="KW-0998">Cell outer membrane</keyword>
<evidence type="ECO:0000256" key="9">
    <source>
        <dbReference type="ARBA" id="ARBA00023136"/>
    </source>
</evidence>
<dbReference type="RefSeq" id="WP_060298727.1">
    <property type="nucleotide sequence ID" value="NZ_LPJX01000029.1"/>
</dbReference>
<evidence type="ECO:0000256" key="11">
    <source>
        <dbReference type="SAM" id="SignalP"/>
    </source>
</evidence>
<proteinExistence type="predicted"/>
<comment type="subunit">
    <text evidence="2">Homotrimer.</text>
</comment>
<dbReference type="PANTHER" id="PTHR34501">
    <property type="entry name" value="PROTEIN YDDL-RELATED"/>
    <property type="match status" value="1"/>
</dbReference>
<dbReference type="InterPro" id="IPR050298">
    <property type="entry name" value="Gram-neg_bact_OMP"/>
</dbReference>
<feature type="signal peptide" evidence="11">
    <location>
        <begin position="1"/>
        <end position="22"/>
    </location>
</feature>
<dbReference type="CDD" id="cd00342">
    <property type="entry name" value="gram_neg_porins"/>
    <property type="match status" value="1"/>
</dbReference>
<keyword evidence="9" id="KW-0472">Membrane</keyword>
<evidence type="ECO:0000313" key="14">
    <source>
        <dbReference type="Proteomes" id="UP000061512"/>
    </source>
</evidence>
<evidence type="ECO:0000256" key="7">
    <source>
        <dbReference type="ARBA" id="ARBA00023065"/>
    </source>
</evidence>
<dbReference type="AlphaFoldDB" id="A0A132F2E7"/>
<dbReference type="InterPro" id="IPR023614">
    <property type="entry name" value="Porin_dom_sf"/>
</dbReference>
<dbReference type="GO" id="GO:0006811">
    <property type="term" value="P:monoatomic ion transport"/>
    <property type="evidence" value="ECO:0007669"/>
    <property type="project" value="UniProtKB-KW"/>
</dbReference>
<dbReference type="GO" id="GO:0009279">
    <property type="term" value="C:cell outer membrane"/>
    <property type="evidence" value="ECO:0007669"/>
    <property type="project" value="UniProtKB-SubCell"/>
</dbReference>
<keyword evidence="7" id="KW-0406">Ion transport</keyword>
<dbReference type="Pfam" id="PF13609">
    <property type="entry name" value="Porin_4"/>
    <property type="match status" value="1"/>
</dbReference>
<dbReference type="InterPro" id="IPR033900">
    <property type="entry name" value="Gram_neg_porin_domain"/>
</dbReference>
<keyword evidence="4" id="KW-1134">Transmembrane beta strand</keyword>
<dbReference type="GO" id="GO:0046930">
    <property type="term" value="C:pore complex"/>
    <property type="evidence" value="ECO:0007669"/>
    <property type="project" value="UniProtKB-KW"/>
</dbReference>
<keyword evidence="5" id="KW-0812">Transmembrane</keyword>
<keyword evidence="6 11" id="KW-0732">Signal</keyword>
<dbReference type="Gene3D" id="2.40.160.10">
    <property type="entry name" value="Porin"/>
    <property type="match status" value="1"/>
</dbReference>
<evidence type="ECO:0000256" key="10">
    <source>
        <dbReference type="ARBA" id="ARBA00023237"/>
    </source>
</evidence>
<dbReference type="PANTHER" id="PTHR34501:SF9">
    <property type="entry name" value="MAJOR OUTER MEMBRANE PROTEIN P.IA"/>
    <property type="match status" value="1"/>
</dbReference>
<comment type="caution">
    <text evidence="13">The sequence shown here is derived from an EMBL/GenBank/DDBJ whole genome shotgun (WGS) entry which is preliminary data.</text>
</comment>
<reference evidence="13 14" key="1">
    <citation type="submission" date="2015-11" db="EMBL/GenBank/DDBJ databases">
        <title>Expanding the genomic diversity of Burkholderia species for the development of highly accurate diagnostics.</title>
        <authorList>
            <person name="Sahl J."/>
            <person name="Keim P."/>
            <person name="Wagner D."/>
        </authorList>
    </citation>
    <scope>NUCLEOTIDE SEQUENCE [LARGE SCALE GENOMIC DNA]</scope>
    <source>
        <strain evidence="13 14">MSMB574WGS</strain>
    </source>
</reference>
<feature type="domain" description="Porin" evidence="12">
    <location>
        <begin position="10"/>
        <end position="331"/>
    </location>
</feature>
<comment type="subcellular location">
    <subcellularLocation>
        <location evidence="1">Cell outer membrane</location>
        <topology evidence="1">Multi-pass membrane protein</topology>
    </subcellularLocation>
</comment>
<name>A0A132F2E7_9BURK</name>
<evidence type="ECO:0000259" key="12">
    <source>
        <dbReference type="Pfam" id="PF13609"/>
    </source>
</evidence>
<keyword evidence="3" id="KW-0813">Transport</keyword>
<keyword evidence="8" id="KW-0626">Porin</keyword>